<dbReference type="KEGG" id="mrub:DEO27_019940"/>
<name>A0A5C1I2R7_9SPHI</name>
<dbReference type="Proteomes" id="UP000251402">
    <property type="component" value="Chromosome"/>
</dbReference>
<dbReference type="AlphaFoldDB" id="A0A5C1I2R7"/>
<dbReference type="RefSeq" id="WP_112574806.1">
    <property type="nucleotide sequence ID" value="NZ_CP043450.1"/>
</dbReference>
<keyword evidence="1" id="KW-0812">Transmembrane</keyword>
<dbReference type="OrthoDB" id="799200at2"/>
<evidence type="ECO:0000256" key="1">
    <source>
        <dbReference type="SAM" id="Phobius"/>
    </source>
</evidence>
<accession>A0A5C1I2R7</accession>
<evidence type="ECO:0000313" key="2">
    <source>
        <dbReference type="EMBL" id="QEM12195.1"/>
    </source>
</evidence>
<reference evidence="2" key="1">
    <citation type="submission" date="2019-08" db="EMBL/GenBank/DDBJ databases">
        <title>Comparative genome analysis confer to the adaptation heavy metal polluted environment.</title>
        <authorList>
            <person name="Li Y."/>
        </authorList>
    </citation>
    <scope>NUCLEOTIDE SEQUENCE [LARGE SCALE GENOMIC DNA]</scope>
    <source>
        <strain evidence="2">P1</strain>
    </source>
</reference>
<proteinExistence type="predicted"/>
<evidence type="ECO:0000313" key="3">
    <source>
        <dbReference type="Proteomes" id="UP000251402"/>
    </source>
</evidence>
<organism evidence="2 3">
    <name type="scientific">Mucilaginibacter rubeus</name>
    <dbReference type="NCBI Taxonomy" id="2027860"/>
    <lineage>
        <taxon>Bacteria</taxon>
        <taxon>Pseudomonadati</taxon>
        <taxon>Bacteroidota</taxon>
        <taxon>Sphingobacteriia</taxon>
        <taxon>Sphingobacteriales</taxon>
        <taxon>Sphingobacteriaceae</taxon>
        <taxon>Mucilaginibacter</taxon>
    </lineage>
</organism>
<protein>
    <submittedName>
        <fullName evidence="2">Uncharacterized protein</fullName>
    </submittedName>
</protein>
<feature type="transmembrane region" description="Helical" evidence="1">
    <location>
        <begin position="9"/>
        <end position="29"/>
    </location>
</feature>
<keyword evidence="3" id="KW-1185">Reference proteome</keyword>
<feature type="transmembrane region" description="Helical" evidence="1">
    <location>
        <begin position="76"/>
        <end position="94"/>
    </location>
</feature>
<gene>
    <name evidence="2" type="ORF">DEO27_019940</name>
</gene>
<dbReference type="EMBL" id="CP043450">
    <property type="protein sequence ID" value="QEM12195.1"/>
    <property type="molecule type" value="Genomic_DNA"/>
</dbReference>
<sequence length="125" mass="14869">MKPQYKLKLVLLFATLMFVAKPFVGFMIFNRQHPPVKINIFLLDKSFSKRIIQYRDGSLSIMTAIQKKLAHPVVSLRLRLSFFLLLLYPFLFGFRKRVTYRHIRFLNLSKTLSHPLYLVNRQIIV</sequence>
<keyword evidence="1" id="KW-0472">Membrane</keyword>
<keyword evidence="1" id="KW-1133">Transmembrane helix</keyword>